<organism evidence="1 2">
    <name type="scientific">Calditerricola satsumensis</name>
    <dbReference type="NCBI Taxonomy" id="373054"/>
    <lineage>
        <taxon>Bacteria</taxon>
        <taxon>Bacillati</taxon>
        <taxon>Bacillota</taxon>
        <taxon>Bacilli</taxon>
        <taxon>Bacillales</taxon>
        <taxon>Bacillaceae</taxon>
        <taxon>Calditerricola</taxon>
    </lineage>
</organism>
<dbReference type="AlphaFoldDB" id="A0A8J3F9V4"/>
<proteinExistence type="predicted"/>
<name>A0A8J3F9V4_9BACI</name>
<keyword evidence="2" id="KW-1185">Reference proteome</keyword>
<protein>
    <recommendedName>
        <fullName evidence="3">Flagellar protein</fullName>
    </recommendedName>
</protein>
<reference evidence="1" key="1">
    <citation type="journal article" date="2014" name="Int. J. Syst. Evol. Microbiol.">
        <title>Complete genome sequence of Corynebacterium casei LMG S-19264T (=DSM 44701T), isolated from a smear-ripened cheese.</title>
        <authorList>
            <consortium name="US DOE Joint Genome Institute (JGI-PGF)"/>
            <person name="Walter F."/>
            <person name="Albersmeier A."/>
            <person name="Kalinowski J."/>
            <person name="Ruckert C."/>
        </authorList>
    </citation>
    <scope>NUCLEOTIDE SEQUENCE</scope>
    <source>
        <strain evidence="1">JCM 14719</strain>
    </source>
</reference>
<comment type="caution">
    <text evidence="1">The sequence shown here is derived from an EMBL/GenBank/DDBJ whole genome shotgun (WGS) entry which is preliminary data.</text>
</comment>
<gene>
    <name evidence="1" type="ORF">GCM10007043_05320</name>
</gene>
<accession>A0A8J3F9V4</accession>
<dbReference type="InterPro" id="IPR022258">
    <property type="entry name" value="Flagellar_operon_YvyF"/>
</dbReference>
<evidence type="ECO:0000313" key="2">
    <source>
        <dbReference type="Proteomes" id="UP000637720"/>
    </source>
</evidence>
<sequence length="157" mass="17639">MLGGVDDGQGTGRGRYVSWNKLKNCPECGRVFVAYVATVCPDCQKKIDEEYQRCVDFLRQRQNRMATLAQLSAGTGVSVKRITQFIREGRLSLAEHPNLGYPCDRCGALIREGRLCPDCLSSLANLRRELEQETKRTGDGELSRSSVGYRGDWFARE</sequence>
<dbReference type="EMBL" id="BMOF01000006">
    <property type="protein sequence ID" value="GGJ94492.1"/>
    <property type="molecule type" value="Genomic_DNA"/>
</dbReference>
<reference evidence="1" key="2">
    <citation type="submission" date="2020-09" db="EMBL/GenBank/DDBJ databases">
        <authorList>
            <person name="Sun Q."/>
            <person name="Ohkuma M."/>
        </authorList>
    </citation>
    <scope>NUCLEOTIDE SEQUENCE</scope>
    <source>
        <strain evidence="1">JCM 14719</strain>
    </source>
</reference>
<dbReference type="Proteomes" id="UP000637720">
    <property type="component" value="Unassembled WGS sequence"/>
</dbReference>
<evidence type="ECO:0000313" key="1">
    <source>
        <dbReference type="EMBL" id="GGJ94492.1"/>
    </source>
</evidence>
<evidence type="ECO:0008006" key="3">
    <source>
        <dbReference type="Google" id="ProtNLM"/>
    </source>
</evidence>
<dbReference type="NCBIfam" id="TIGR03826">
    <property type="entry name" value="YvyF"/>
    <property type="match status" value="1"/>
</dbReference>